<feature type="compositionally biased region" description="Low complexity" evidence="1">
    <location>
        <begin position="7"/>
        <end position="21"/>
    </location>
</feature>
<name>A0ABP9MQH2_9MICO</name>
<gene>
    <name evidence="2" type="ORF">GCM10025760_34330</name>
</gene>
<proteinExistence type="predicted"/>
<dbReference type="EMBL" id="BAABKZ010000005">
    <property type="protein sequence ID" value="GAA5098854.1"/>
    <property type="molecule type" value="Genomic_DNA"/>
</dbReference>
<comment type="caution">
    <text evidence="2">The sequence shown here is derived from an EMBL/GenBank/DDBJ whole genome shotgun (WGS) entry which is preliminary data.</text>
</comment>
<feature type="compositionally biased region" description="Basic and acidic residues" evidence="1">
    <location>
        <begin position="48"/>
        <end position="62"/>
    </location>
</feature>
<accession>A0ABP9MQH2</accession>
<evidence type="ECO:0000313" key="3">
    <source>
        <dbReference type="Proteomes" id="UP001501407"/>
    </source>
</evidence>
<evidence type="ECO:0000256" key="1">
    <source>
        <dbReference type="SAM" id="MobiDB-lite"/>
    </source>
</evidence>
<feature type="region of interest" description="Disordered" evidence="1">
    <location>
        <begin position="1"/>
        <end position="62"/>
    </location>
</feature>
<organism evidence="2 3">
    <name type="scientific">Microbacterium yannicii</name>
    <dbReference type="NCBI Taxonomy" id="671622"/>
    <lineage>
        <taxon>Bacteria</taxon>
        <taxon>Bacillati</taxon>
        <taxon>Actinomycetota</taxon>
        <taxon>Actinomycetes</taxon>
        <taxon>Micrococcales</taxon>
        <taxon>Microbacteriaceae</taxon>
        <taxon>Microbacterium</taxon>
    </lineage>
</organism>
<dbReference type="Proteomes" id="UP001501407">
    <property type="component" value="Unassembled WGS sequence"/>
</dbReference>
<keyword evidence="3" id="KW-1185">Reference proteome</keyword>
<feature type="compositionally biased region" description="Low complexity" evidence="1">
    <location>
        <begin position="34"/>
        <end position="47"/>
    </location>
</feature>
<dbReference type="RefSeq" id="WP_194415395.1">
    <property type="nucleotide sequence ID" value="NZ_BAABKZ010000005.1"/>
</dbReference>
<reference evidence="3" key="1">
    <citation type="journal article" date="2019" name="Int. J. Syst. Evol. Microbiol.">
        <title>The Global Catalogue of Microorganisms (GCM) 10K type strain sequencing project: providing services to taxonomists for standard genome sequencing and annotation.</title>
        <authorList>
            <consortium name="The Broad Institute Genomics Platform"/>
            <consortium name="The Broad Institute Genome Sequencing Center for Infectious Disease"/>
            <person name="Wu L."/>
            <person name="Ma J."/>
        </authorList>
    </citation>
    <scope>NUCLEOTIDE SEQUENCE [LARGE SCALE GENOMIC DNA]</scope>
    <source>
        <strain evidence="3">JCM 18959</strain>
    </source>
</reference>
<sequence>MPDHRLAYATGPDTDAADAATLGEGDRRAHNARRAAPAAALDGAARAWTRDPRNRRAEPDADSVRVSLARSAVTPEALAVGCRTHAAEPGAYCWADPRAVCGSRLTLARMARAEAPDPDAMPAHVWRGPRRR</sequence>
<protein>
    <submittedName>
        <fullName evidence="2">Uncharacterized protein</fullName>
    </submittedName>
</protein>
<evidence type="ECO:0000313" key="2">
    <source>
        <dbReference type="EMBL" id="GAA5098854.1"/>
    </source>
</evidence>